<dbReference type="EMBL" id="JBHULH010000008">
    <property type="protein sequence ID" value="MFD2568253.1"/>
    <property type="molecule type" value="Genomic_DNA"/>
</dbReference>
<organism evidence="2 3">
    <name type="scientific">Pseudotenacibaculum haliotis</name>
    <dbReference type="NCBI Taxonomy" id="1862138"/>
    <lineage>
        <taxon>Bacteria</taxon>
        <taxon>Pseudomonadati</taxon>
        <taxon>Bacteroidota</taxon>
        <taxon>Flavobacteriia</taxon>
        <taxon>Flavobacteriales</taxon>
        <taxon>Flavobacteriaceae</taxon>
        <taxon>Pseudotenacibaculum</taxon>
    </lineage>
</organism>
<keyword evidence="3" id="KW-1185">Reference proteome</keyword>
<evidence type="ECO:0000313" key="2">
    <source>
        <dbReference type="EMBL" id="MFD2568253.1"/>
    </source>
</evidence>
<dbReference type="Gene3D" id="2.30.110.10">
    <property type="entry name" value="Electron Transport, Fmn-binding Protein, Chain A"/>
    <property type="match status" value="1"/>
</dbReference>
<reference evidence="3" key="1">
    <citation type="journal article" date="2019" name="Int. J. Syst. Evol. Microbiol.">
        <title>The Global Catalogue of Microorganisms (GCM) 10K type strain sequencing project: providing services to taxonomists for standard genome sequencing and annotation.</title>
        <authorList>
            <consortium name="The Broad Institute Genomics Platform"/>
            <consortium name="The Broad Institute Genome Sequencing Center for Infectious Disease"/>
            <person name="Wu L."/>
            <person name="Ma J."/>
        </authorList>
    </citation>
    <scope>NUCLEOTIDE SEQUENCE [LARGE SCALE GENOMIC DNA]</scope>
    <source>
        <strain evidence="3">KCTC 52127</strain>
    </source>
</reference>
<evidence type="ECO:0000259" key="1">
    <source>
        <dbReference type="Pfam" id="PF01243"/>
    </source>
</evidence>
<comment type="caution">
    <text evidence="2">The sequence shown here is derived from an EMBL/GenBank/DDBJ whole genome shotgun (WGS) entry which is preliminary data.</text>
</comment>
<dbReference type="Pfam" id="PF01243">
    <property type="entry name" value="PNPOx_N"/>
    <property type="match status" value="1"/>
</dbReference>
<dbReference type="PANTHER" id="PTHR42815">
    <property type="entry name" value="FAD-BINDING, PUTATIVE (AFU_ORTHOLOGUE AFUA_6G07600)-RELATED"/>
    <property type="match status" value="1"/>
</dbReference>
<dbReference type="InterPro" id="IPR011576">
    <property type="entry name" value="Pyridox_Oxase_N"/>
</dbReference>
<dbReference type="InterPro" id="IPR012349">
    <property type="entry name" value="Split_barrel_FMN-bd"/>
</dbReference>
<dbReference type="Proteomes" id="UP001597508">
    <property type="component" value="Unassembled WGS sequence"/>
</dbReference>
<dbReference type="SUPFAM" id="SSF50475">
    <property type="entry name" value="FMN-binding split barrel"/>
    <property type="match status" value="1"/>
</dbReference>
<dbReference type="PANTHER" id="PTHR42815:SF2">
    <property type="entry name" value="FAD-BINDING, PUTATIVE (AFU_ORTHOLOGUE AFUA_6G07600)-RELATED"/>
    <property type="match status" value="1"/>
</dbReference>
<gene>
    <name evidence="2" type="ORF">ACFSRZ_12805</name>
</gene>
<name>A0ABW5LTU4_9FLAO</name>
<proteinExistence type="predicted"/>
<sequence length="207" mass="23841">MKTNNFTYTSDIAFTPAVKALQKKYHSRKGYARMEQSGGWQTEVNEGLEQFLTTIDSFYLATSNSDGQPYIQHRGGPKGFLKKLNNRMLAFADYRGNKQYISAGNLNENNKSFIFLMDYPNRTRIKIWGSAKVEYDDKALIKSLSDSNYNAHPERAIIFTVEAWDVNCPQHITPRFTEEQVRQVTDPLKKRIKELEAKLGLTKDNQN</sequence>
<evidence type="ECO:0000313" key="3">
    <source>
        <dbReference type="Proteomes" id="UP001597508"/>
    </source>
</evidence>
<accession>A0ABW5LTU4</accession>
<protein>
    <submittedName>
        <fullName evidence="2">Pyridoxamine 5'-phosphate oxidase family protein</fullName>
    </submittedName>
</protein>
<dbReference type="RefSeq" id="WP_379666957.1">
    <property type="nucleotide sequence ID" value="NZ_JBHULH010000008.1"/>
</dbReference>
<feature type="domain" description="Pyridoxamine 5'-phosphate oxidase N-terminal" evidence="1">
    <location>
        <begin position="48"/>
        <end position="163"/>
    </location>
</feature>